<organism evidence="8 9">
    <name type="scientific">SAR86 cluster bacterium</name>
    <dbReference type="NCBI Taxonomy" id="2030880"/>
    <lineage>
        <taxon>Bacteria</taxon>
        <taxon>Pseudomonadati</taxon>
        <taxon>Pseudomonadota</taxon>
        <taxon>Gammaproteobacteria</taxon>
        <taxon>SAR86 cluster</taxon>
    </lineage>
</organism>
<proteinExistence type="inferred from homology"/>
<dbReference type="AlphaFoldDB" id="A0A937JAN6"/>
<gene>
    <name evidence="8" type="ORF">ISR29_01265</name>
</gene>
<comment type="subcellular location">
    <subcellularLocation>
        <location evidence="1">Membrane</location>
        <topology evidence="1">Multi-pass membrane protein</topology>
    </subcellularLocation>
</comment>
<evidence type="ECO:0000256" key="7">
    <source>
        <dbReference type="SAM" id="SignalP"/>
    </source>
</evidence>
<dbReference type="InterPro" id="IPR004307">
    <property type="entry name" value="TspO_MBR"/>
</dbReference>
<dbReference type="GO" id="GO:0033013">
    <property type="term" value="P:tetrapyrrole metabolic process"/>
    <property type="evidence" value="ECO:0007669"/>
    <property type="project" value="UniProtKB-ARBA"/>
</dbReference>
<dbReference type="PANTHER" id="PTHR10057">
    <property type="entry name" value="PERIPHERAL-TYPE BENZODIAZEPINE RECEPTOR"/>
    <property type="match status" value="1"/>
</dbReference>
<name>A0A937JAN6_9GAMM</name>
<accession>A0A937JAN6</accession>
<dbReference type="Gene3D" id="1.20.1260.100">
    <property type="entry name" value="TspO/MBR protein"/>
    <property type="match status" value="1"/>
</dbReference>
<evidence type="ECO:0000256" key="2">
    <source>
        <dbReference type="ARBA" id="ARBA00007524"/>
    </source>
</evidence>
<feature type="chain" id="PRO_5038119359" evidence="7">
    <location>
        <begin position="29"/>
        <end position="148"/>
    </location>
</feature>
<sequence length="148" mass="17336">MFLLNNKYSVFLFVLAALILGSFASASASNDVWYQSLLKSNLNPPGYVFGIVWPILFFLMSVSAFRTYSATKLSFFIQLVFNASWSWIFFFFQMPFLALLNIWLLIYLNILLLNSLYKLDMLAWIIYIPYIIWLLFASYLNLFIVLNN</sequence>
<evidence type="ECO:0000313" key="8">
    <source>
        <dbReference type="EMBL" id="MBL6902816.1"/>
    </source>
</evidence>
<keyword evidence="4 6" id="KW-1133">Transmembrane helix</keyword>
<feature type="transmembrane region" description="Helical" evidence="6">
    <location>
        <begin position="124"/>
        <end position="146"/>
    </location>
</feature>
<feature type="signal peptide" evidence="7">
    <location>
        <begin position="1"/>
        <end position="28"/>
    </location>
</feature>
<reference evidence="8" key="1">
    <citation type="submission" date="2020-10" db="EMBL/GenBank/DDBJ databases">
        <title>Microbiome of the Black Sea water column analyzed by genome centric metagenomics.</title>
        <authorList>
            <person name="Cabello-Yeves P.J."/>
            <person name="Callieri C."/>
            <person name="Picazo A."/>
            <person name="Mehrshad M."/>
            <person name="Haro-Moreno J.M."/>
            <person name="Roda-Garcia J."/>
            <person name="Dzembekova N."/>
            <person name="Slabakova V."/>
            <person name="Slabakova N."/>
            <person name="Moncheva S."/>
            <person name="Rodriguez-Valera F."/>
        </authorList>
    </citation>
    <scope>NUCLEOTIDE SEQUENCE</scope>
    <source>
        <strain evidence="8">BS30m-G43</strain>
    </source>
</reference>
<dbReference type="PIRSF" id="PIRSF005859">
    <property type="entry name" value="PBR"/>
    <property type="match status" value="1"/>
</dbReference>
<dbReference type="Proteomes" id="UP000705230">
    <property type="component" value="Unassembled WGS sequence"/>
</dbReference>
<evidence type="ECO:0000256" key="3">
    <source>
        <dbReference type="ARBA" id="ARBA00022692"/>
    </source>
</evidence>
<evidence type="ECO:0000313" key="9">
    <source>
        <dbReference type="Proteomes" id="UP000705230"/>
    </source>
</evidence>
<dbReference type="InterPro" id="IPR038330">
    <property type="entry name" value="TspO/MBR-related_sf"/>
</dbReference>
<keyword evidence="3 6" id="KW-0812">Transmembrane</keyword>
<evidence type="ECO:0000256" key="4">
    <source>
        <dbReference type="ARBA" id="ARBA00022989"/>
    </source>
</evidence>
<dbReference type="CDD" id="cd15904">
    <property type="entry name" value="TSPO_MBR"/>
    <property type="match status" value="1"/>
</dbReference>
<comment type="caution">
    <text evidence="8">The sequence shown here is derived from an EMBL/GenBank/DDBJ whole genome shotgun (WGS) entry which is preliminary data.</text>
</comment>
<feature type="transmembrane region" description="Helical" evidence="6">
    <location>
        <begin position="47"/>
        <end position="66"/>
    </location>
</feature>
<dbReference type="GO" id="GO:0016020">
    <property type="term" value="C:membrane"/>
    <property type="evidence" value="ECO:0007669"/>
    <property type="project" value="UniProtKB-SubCell"/>
</dbReference>
<dbReference type="PANTHER" id="PTHR10057:SF0">
    <property type="entry name" value="TRANSLOCATOR PROTEIN"/>
    <property type="match status" value="1"/>
</dbReference>
<protein>
    <submittedName>
        <fullName evidence="8">Tryptophan-rich sensory protein</fullName>
    </submittedName>
</protein>
<keyword evidence="7" id="KW-0732">Signal</keyword>
<dbReference type="Pfam" id="PF03073">
    <property type="entry name" value="TspO_MBR"/>
    <property type="match status" value="1"/>
</dbReference>
<keyword evidence="5 6" id="KW-0472">Membrane</keyword>
<evidence type="ECO:0000256" key="1">
    <source>
        <dbReference type="ARBA" id="ARBA00004141"/>
    </source>
</evidence>
<evidence type="ECO:0000256" key="5">
    <source>
        <dbReference type="ARBA" id="ARBA00023136"/>
    </source>
</evidence>
<comment type="similarity">
    <text evidence="2">Belongs to the TspO/BZRP family.</text>
</comment>
<evidence type="ECO:0000256" key="6">
    <source>
        <dbReference type="SAM" id="Phobius"/>
    </source>
</evidence>
<dbReference type="EMBL" id="JADHSG010000001">
    <property type="protein sequence ID" value="MBL6902816.1"/>
    <property type="molecule type" value="Genomic_DNA"/>
</dbReference>